<evidence type="ECO:0000256" key="4">
    <source>
        <dbReference type="ARBA" id="ARBA00022538"/>
    </source>
</evidence>
<gene>
    <name evidence="12" type="ORF">DXB72_09135</name>
    <name evidence="11" type="ORF">G4319_10260</name>
</gene>
<dbReference type="Pfam" id="PF02386">
    <property type="entry name" value="TrkH"/>
    <property type="match status" value="1"/>
</dbReference>
<dbReference type="GO" id="GO:0015379">
    <property type="term" value="F:potassium:chloride symporter activity"/>
    <property type="evidence" value="ECO:0007669"/>
    <property type="project" value="InterPro"/>
</dbReference>
<feature type="transmembrane region" description="Helical" evidence="10">
    <location>
        <begin position="20"/>
        <end position="38"/>
    </location>
</feature>
<name>A0A3E5AMP7_9FIRM</name>
<evidence type="ECO:0000256" key="2">
    <source>
        <dbReference type="ARBA" id="ARBA00022448"/>
    </source>
</evidence>
<evidence type="ECO:0000256" key="7">
    <source>
        <dbReference type="ARBA" id="ARBA00022989"/>
    </source>
</evidence>
<comment type="subcellular location">
    <subcellularLocation>
        <location evidence="1">Cell membrane</location>
        <topology evidence="1">Multi-pass membrane protein</topology>
    </subcellularLocation>
</comment>
<accession>A0A3E5AMP7</accession>
<feature type="transmembrane region" description="Helical" evidence="10">
    <location>
        <begin position="50"/>
        <end position="69"/>
    </location>
</feature>
<dbReference type="Proteomes" id="UP000260970">
    <property type="component" value="Unassembled WGS sequence"/>
</dbReference>
<dbReference type="InterPro" id="IPR004772">
    <property type="entry name" value="TrkH"/>
</dbReference>
<comment type="caution">
    <text evidence="12">The sequence shown here is derived from an EMBL/GenBank/DDBJ whole genome shotgun (WGS) entry which is preliminary data.</text>
</comment>
<feature type="transmembrane region" description="Helical" evidence="10">
    <location>
        <begin position="358"/>
        <end position="378"/>
    </location>
</feature>
<reference evidence="11" key="3">
    <citation type="submission" date="2020-02" db="EMBL/GenBank/DDBJ databases">
        <authorList>
            <person name="Littmann E."/>
            <person name="Sorbara M."/>
        </authorList>
    </citation>
    <scope>NUCLEOTIDE SEQUENCE</scope>
    <source>
        <strain evidence="11">MSK.17.79</strain>
    </source>
</reference>
<evidence type="ECO:0000313" key="11">
    <source>
        <dbReference type="EMBL" id="NSC27721.1"/>
    </source>
</evidence>
<reference evidence="11" key="2">
    <citation type="journal article" date="2020" name="Cell Host Microbe">
        <title>Functional and Genomic Variation between Human-Derived Isolates of Lachnospiraceae Reveals Inter- and Intra-Species Diversity.</title>
        <authorList>
            <person name="Sorbara M.T."/>
            <person name="Littmann E.R."/>
            <person name="Fontana E."/>
            <person name="Moody T.U."/>
            <person name="Kohout C.E."/>
            <person name="Gjonbalaj M."/>
            <person name="Eaton V."/>
            <person name="Seok R."/>
            <person name="Leiner I.M."/>
            <person name="Pamer E.G."/>
        </authorList>
    </citation>
    <scope>NUCLEOTIDE SEQUENCE</scope>
    <source>
        <strain evidence="11">MSK.17.79</strain>
    </source>
</reference>
<keyword evidence="6" id="KW-0630">Potassium</keyword>
<dbReference type="InterPro" id="IPR003445">
    <property type="entry name" value="Cat_transpt"/>
</dbReference>
<reference evidence="12 13" key="1">
    <citation type="submission" date="2018-08" db="EMBL/GenBank/DDBJ databases">
        <title>A genome reference for cultivated species of the human gut microbiota.</title>
        <authorList>
            <person name="Zou Y."/>
            <person name="Xue W."/>
            <person name="Luo G."/>
        </authorList>
    </citation>
    <scope>NUCLEOTIDE SEQUENCE [LARGE SCALE GENOMIC DNA]</scope>
    <source>
        <strain evidence="12 13">OM05-6AA</strain>
    </source>
</reference>
<evidence type="ECO:0000256" key="5">
    <source>
        <dbReference type="ARBA" id="ARBA00022692"/>
    </source>
</evidence>
<evidence type="ECO:0000256" key="8">
    <source>
        <dbReference type="ARBA" id="ARBA00023065"/>
    </source>
</evidence>
<evidence type="ECO:0000256" key="1">
    <source>
        <dbReference type="ARBA" id="ARBA00004651"/>
    </source>
</evidence>
<keyword evidence="8" id="KW-0406">Ion transport</keyword>
<evidence type="ECO:0000256" key="3">
    <source>
        <dbReference type="ARBA" id="ARBA00022475"/>
    </source>
</evidence>
<dbReference type="PANTHER" id="PTHR32024">
    <property type="entry name" value="TRK SYSTEM POTASSIUM UPTAKE PROTEIN TRKG-RELATED"/>
    <property type="match status" value="1"/>
</dbReference>
<dbReference type="NCBIfam" id="TIGR00933">
    <property type="entry name" value="2a38"/>
    <property type="match status" value="1"/>
</dbReference>
<feature type="transmembrane region" description="Helical" evidence="10">
    <location>
        <begin position="160"/>
        <end position="181"/>
    </location>
</feature>
<keyword evidence="7 10" id="KW-1133">Transmembrane helix</keyword>
<dbReference type="EMBL" id="JAAILW010000019">
    <property type="protein sequence ID" value="NSC27721.1"/>
    <property type="molecule type" value="Genomic_DNA"/>
</dbReference>
<dbReference type="RefSeq" id="WP_117690456.1">
    <property type="nucleotide sequence ID" value="NZ_DAWDEU010000059.1"/>
</dbReference>
<dbReference type="EMBL" id="QSUG01000008">
    <property type="protein sequence ID" value="RGN22701.1"/>
    <property type="molecule type" value="Genomic_DNA"/>
</dbReference>
<dbReference type="PANTHER" id="PTHR32024:SF1">
    <property type="entry name" value="KTR SYSTEM POTASSIUM UPTAKE PROTEIN B"/>
    <property type="match status" value="1"/>
</dbReference>
<organism evidence="12 13">
    <name type="scientific">Agathobacter rectalis</name>
    <dbReference type="NCBI Taxonomy" id="39491"/>
    <lineage>
        <taxon>Bacteria</taxon>
        <taxon>Bacillati</taxon>
        <taxon>Bacillota</taxon>
        <taxon>Clostridia</taxon>
        <taxon>Lachnospirales</taxon>
        <taxon>Lachnospiraceae</taxon>
        <taxon>Agathobacter</taxon>
    </lineage>
</organism>
<feature type="transmembrane region" description="Helical" evidence="10">
    <location>
        <begin position="414"/>
        <end position="435"/>
    </location>
</feature>
<sequence>MNDIKHDIKKRHKNLTEFRYIAVGFFLTILSGAIMLSLPFSSRDGQWTNFLDSLFTATSATCVTGLVVFDTFRHWSIIGQLVILVLIQIGGMGFISIGVAFSMLLHKKIGLRQRDLMQESVNALEIGGIVRLFSMIIRGTFLIEGIGAVLLAIRFIPDFGILRGIYFSVFHSISAFCNAGFDLMGINEEYSSFTKYAADPLVNITIMLLIIIGGIGFTIWNEVRTKKFKLSRYSLHAKIVISTTLILVFGGGLFLYIFEKNNTIAGMDTPGAIFASLFGSVTARTAGFNTVDTAALTQESKLLTIVLMFIGGSPGSTAGGIKTTTMAVMIIYIVSYMRGSNGCNVFGRKISSEVIKKAGMVLIINLVLGLTAVIAILATSNMKMDDVLFEVYSAISTVGMTTGITRDLNTVGRIIIIIMMYCGRIGSMTFVLSFVHRPDKANIELPEEKVIIG</sequence>
<dbReference type="AlphaFoldDB" id="A0A3E5AMP7"/>
<keyword evidence="2" id="KW-0813">Transport</keyword>
<feature type="transmembrane region" description="Helical" evidence="10">
    <location>
        <begin position="317"/>
        <end position="337"/>
    </location>
</feature>
<keyword evidence="5 10" id="KW-0812">Transmembrane</keyword>
<dbReference type="Proteomes" id="UP001193670">
    <property type="component" value="Unassembled WGS sequence"/>
</dbReference>
<dbReference type="GO" id="GO:0005886">
    <property type="term" value="C:plasma membrane"/>
    <property type="evidence" value="ECO:0007669"/>
    <property type="project" value="UniProtKB-SubCell"/>
</dbReference>
<feature type="transmembrane region" description="Helical" evidence="10">
    <location>
        <begin position="81"/>
        <end position="106"/>
    </location>
</feature>
<evidence type="ECO:0000256" key="6">
    <source>
        <dbReference type="ARBA" id="ARBA00022958"/>
    </source>
</evidence>
<evidence type="ECO:0000313" key="12">
    <source>
        <dbReference type="EMBL" id="RGN22701.1"/>
    </source>
</evidence>
<proteinExistence type="predicted"/>
<keyword evidence="3" id="KW-1003">Cell membrane</keyword>
<evidence type="ECO:0000256" key="10">
    <source>
        <dbReference type="SAM" id="Phobius"/>
    </source>
</evidence>
<evidence type="ECO:0000313" key="13">
    <source>
        <dbReference type="Proteomes" id="UP000260970"/>
    </source>
</evidence>
<feature type="transmembrane region" description="Helical" evidence="10">
    <location>
        <begin position="126"/>
        <end position="153"/>
    </location>
</feature>
<keyword evidence="9 10" id="KW-0472">Membrane</keyword>
<protein>
    <submittedName>
        <fullName evidence="12">Trk family potassium uptake protein</fullName>
    </submittedName>
</protein>
<keyword evidence="4" id="KW-0633">Potassium transport</keyword>
<evidence type="ECO:0000256" key="9">
    <source>
        <dbReference type="ARBA" id="ARBA00023136"/>
    </source>
</evidence>
<feature type="transmembrane region" description="Helical" evidence="10">
    <location>
        <begin position="235"/>
        <end position="258"/>
    </location>
</feature>
<feature type="transmembrane region" description="Helical" evidence="10">
    <location>
        <begin position="201"/>
        <end position="223"/>
    </location>
</feature>